<gene>
    <name evidence="2" type="ORF">HMPREF3222_02916</name>
</gene>
<dbReference type="Proteomes" id="UP000070646">
    <property type="component" value="Unassembled WGS sequence"/>
</dbReference>
<dbReference type="PATRIC" id="fig|1502.174.peg.2939"/>
<sequence>MNYFISGVIGVILIGNIISNAMQYVDNRRTRESNKLMIESIERNTNKLKELIK</sequence>
<comment type="caution">
    <text evidence="2">The sequence shown here is derived from an EMBL/GenBank/DDBJ whole genome shotgun (WGS) entry which is preliminary data.</text>
</comment>
<evidence type="ECO:0000313" key="3">
    <source>
        <dbReference type="Proteomes" id="UP000070646"/>
    </source>
</evidence>
<reference evidence="2 3" key="1">
    <citation type="submission" date="2016-01" db="EMBL/GenBank/DDBJ databases">
        <authorList>
            <person name="Oliw E.H."/>
        </authorList>
    </citation>
    <scope>NUCLEOTIDE SEQUENCE [LARGE SCALE GENOMIC DNA]</scope>
    <source>
        <strain evidence="2 3">MJR7757A</strain>
    </source>
</reference>
<accession>A0A133MQ43</accession>
<protein>
    <submittedName>
        <fullName evidence="2">Uncharacterized protein</fullName>
    </submittedName>
</protein>
<evidence type="ECO:0000313" key="2">
    <source>
        <dbReference type="EMBL" id="KXA06156.1"/>
    </source>
</evidence>
<keyword evidence="1" id="KW-0472">Membrane</keyword>
<keyword evidence="1" id="KW-0812">Transmembrane</keyword>
<keyword evidence="1" id="KW-1133">Transmembrane helix</keyword>
<feature type="transmembrane region" description="Helical" evidence="1">
    <location>
        <begin position="6"/>
        <end position="25"/>
    </location>
</feature>
<dbReference type="AlphaFoldDB" id="A0A133MQ43"/>
<proteinExistence type="predicted"/>
<dbReference type="RefSeq" id="WP_155642227.1">
    <property type="nucleotide sequence ID" value="NZ_CP183871.1"/>
</dbReference>
<name>A0A133MQ43_CLOPF</name>
<dbReference type="EMBL" id="LRPU01000187">
    <property type="protein sequence ID" value="KXA06156.1"/>
    <property type="molecule type" value="Genomic_DNA"/>
</dbReference>
<evidence type="ECO:0000256" key="1">
    <source>
        <dbReference type="SAM" id="Phobius"/>
    </source>
</evidence>
<organism evidence="2 3">
    <name type="scientific">Clostridium perfringens</name>
    <dbReference type="NCBI Taxonomy" id="1502"/>
    <lineage>
        <taxon>Bacteria</taxon>
        <taxon>Bacillati</taxon>
        <taxon>Bacillota</taxon>
        <taxon>Clostridia</taxon>
        <taxon>Eubacteriales</taxon>
        <taxon>Clostridiaceae</taxon>
        <taxon>Clostridium</taxon>
    </lineage>
</organism>